<sequence length="75" mass="8273">MATPSPDENGKHGKNPGGPNHHFIKQPTYRRVGAGKGGREGNPKAAKQMGDERSTVRWTSRIRDGRENRHGEGQK</sequence>
<evidence type="ECO:0000256" key="1">
    <source>
        <dbReference type="SAM" id="MobiDB-lite"/>
    </source>
</evidence>
<dbReference type="EMBL" id="KE525318">
    <property type="protein sequence ID" value="KFB46528.1"/>
    <property type="molecule type" value="Genomic_DNA"/>
</dbReference>
<evidence type="ECO:0000313" key="3">
    <source>
        <dbReference type="EnsemblMetazoa" id="ASIC014521-PA"/>
    </source>
</evidence>
<protein>
    <submittedName>
        <fullName evidence="2 3">Uncharacterized protein</fullName>
    </submittedName>
</protein>
<gene>
    <name evidence="2" type="ORF">ZHAS_00014521</name>
</gene>
<name>A0A084W8I4_ANOSI</name>
<dbReference type="EnsemblMetazoa" id="ASIC014521-RA">
    <property type="protein sequence ID" value="ASIC014521-PA"/>
    <property type="gene ID" value="ASIC014521"/>
</dbReference>
<keyword evidence="4" id="KW-1185">Reference proteome</keyword>
<evidence type="ECO:0000313" key="4">
    <source>
        <dbReference type="Proteomes" id="UP000030765"/>
    </source>
</evidence>
<accession>A0A084W8I4</accession>
<proteinExistence type="predicted"/>
<dbReference type="AlphaFoldDB" id="A0A084W8I4"/>
<feature type="compositionally biased region" description="Basic and acidic residues" evidence="1">
    <location>
        <begin position="49"/>
        <end position="75"/>
    </location>
</feature>
<dbReference type="EMBL" id="ATLV01021436">
    <property type="status" value="NOT_ANNOTATED_CDS"/>
    <property type="molecule type" value="Genomic_DNA"/>
</dbReference>
<feature type="region of interest" description="Disordered" evidence="1">
    <location>
        <begin position="1"/>
        <end position="75"/>
    </location>
</feature>
<evidence type="ECO:0000313" key="2">
    <source>
        <dbReference type="EMBL" id="KFB46528.1"/>
    </source>
</evidence>
<organism evidence="2">
    <name type="scientific">Anopheles sinensis</name>
    <name type="common">Mosquito</name>
    <dbReference type="NCBI Taxonomy" id="74873"/>
    <lineage>
        <taxon>Eukaryota</taxon>
        <taxon>Metazoa</taxon>
        <taxon>Ecdysozoa</taxon>
        <taxon>Arthropoda</taxon>
        <taxon>Hexapoda</taxon>
        <taxon>Insecta</taxon>
        <taxon>Pterygota</taxon>
        <taxon>Neoptera</taxon>
        <taxon>Endopterygota</taxon>
        <taxon>Diptera</taxon>
        <taxon>Nematocera</taxon>
        <taxon>Culicoidea</taxon>
        <taxon>Culicidae</taxon>
        <taxon>Anophelinae</taxon>
        <taxon>Anopheles</taxon>
    </lineage>
</organism>
<dbReference type="Proteomes" id="UP000030765">
    <property type="component" value="Unassembled WGS sequence"/>
</dbReference>
<dbReference type="VEuPathDB" id="VectorBase:ASIC014521"/>
<reference evidence="3" key="2">
    <citation type="submission" date="2020-05" db="UniProtKB">
        <authorList>
            <consortium name="EnsemblMetazoa"/>
        </authorList>
    </citation>
    <scope>IDENTIFICATION</scope>
</reference>
<reference evidence="2 4" key="1">
    <citation type="journal article" date="2014" name="BMC Genomics">
        <title>Genome sequence of Anopheles sinensis provides insight into genetics basis of mosquito competence for malaria parasites.</title>
        <authorList>
            <person name="Zhou D."/>
            <person name="Zhang D."/>
            <person name="Ding G."/>
            <person name="Shi L."/>
            <person name="Hou Q."/>
            <person name="Ye Y."/>
            <person name="Xu Y."/>
            <person name="Zhou H."/>
            <person name="Xiong C."/>
            <person name="Li S."/>
            <person name="Yu J."/>
            <person name="Hong S."/>
            <person name="Yu X."/>
            <person name="Zou P."/>
            <person name="Chen C."/>
            <person name="Chang X."/>
            <person name="Wang W."/>
            <person name="Lv Y."/>
            <person name="Sun Y."/>
            <person name="Ma L."/>
            <person name="Shen B."/>
            <person name="Zhu C."/>
        </authorList>
    </citation>
    <scope>NUCLEOTIDE SEQUENCE [LARGE SCALE GENOMIC DNA]</scope>
</reference>